<evidence type="ECO:0000313" key="1">
    <source>
        <dbReference type="EMBL" id="SHE40053.1"/>
    </source>
</evidence>
<gene>
    <name evidence="1" type="ORF">SAMN02745190_00381</name>
</gene>
<organism evidence="1 2">
    <name type="scientific">Schwartzia succinivorans DSM 10502</name>
    <dbReference type="NCBI Taxonomy" id="1123243"/>
    <lineage>
        <taxon>Bacteria</taxon>
        <taxon>Bacillati</taxon>
        <taxon>Bacillota</taxon>
        <taxon>Negativicutes</taxon>
        <taxon>Selenomonadales</taxon>
        <taxon>Selenomonadaceae</taxon>
        <taxon>Schwartzia</taxon>
    </lineage>
</organism>
<keyword evidence="2" id="KW-1185">Reference proteome</keyword>
<dbReference type="RefSeq" id="WP_072934479.1">
    <property type="nucleotide sequence ID" value="NZ_FQUG01000002.1"/>
</dbReference>
<proteinExistence type="predicted"/>
<sequence length="205" mass="23006">MLIREACCAAFYCQRCGQIHVHEIPYFSDARKTVLRCDTCGHEQAVLERLNGGRISVELDCVVCGENNRFVFSLKRLHSVQLEKIYCRKDHFELGYIGCRKKIEELLSFNQAEFEALHPSDGKNFIEKQRVLLGVLNRVDEMASTGCISCSCGHSDISAELHGHYIVLSCANCGSCYTLRAEKASDLAHIGRYIELLVPGMAGDR</sequence>
<accession>A0A1M4T6B6</accession>
<dbReference type="EMBL" id="FQUG01000002">
    <property type="protein sequence ID" value="SHE40053.1"/>
    <property type="molecule type" value="Genomic_DNA"/>
</dbReference>
<reference evidence="1 2" key="1">
    <citation type="submission" date="2016-11" db="EMBL/GenBank/DDBJ databases">
        <authorList>
            <person name="Jaros S."/>
            <person name="Januszkiewicz K."/>
            <person name="Wedrychowicz H."/>
        </authorList>
    </citation>
    <scope>NUCLEOTIDE SEQUENCE [LARGE SCALE GENOMIC DNA]</scope>
    <source>
        <strain evidence="1 2">DSM 10502</strain>
    </source>
</reference>
<dbReference type="Proteomes" id="UP000184404">
    <property type="component" value="Unassembled WGS sequence"/>
</dbReference>
<name>A0A1M4T6B6_9FIRM</name>
<evidence type="ECO:0000313" key="2">
    <source>
        <dbReference type="Proteomes" id="UP000184404"/>
    </source>
</evidence>
<protein>
    <submittedName>
        <fullName evidence="1">Uncharacterized protein</fullName>
    </submittedName>
</protein>
<dbReference type="AlphaFoldDB" id="A0A1M4T6B6"/>
<dbReference type="STRING" id="1123243.SAMN02745190_00381"/>
<dbReference type="OrthoDB" id="1678992at2"/>